<feature type="compositionally biased region" description="Gly residues" evidence="1">
    <location>
        <begin position="362"/>
        <end position="372"/>
    </location>
</feature>
<evidence type="ECO:0000313" key="3">
    <source>
        <dbReference type="EMBL" id="EEG48497.1"/>
    </source>
</evidence>
<dbReference type="HOGENOM" id="CLU_063194_1_0_9"/>
<sequence length="372" mass="41372">MRASNYRKKLDKKTLKMIWGTVGGLMIGGIIFFFAYFNVTHVEVVESTHYSKEKIEEMVLTGPMASNSVLAPLLYSKDNVEGIPFIEKFDVTQVNRNTIAVSVKEMEAVGCIPYLDCYVYFDREGVMIESSVERDEKIPYFDGIRVDRVVKGEVLPIKGKTVLNTAVSLARIFEKNESIPDHIIFDENYQITLQYGDIQVELGQDQYLEEKMEKVIAILPLIQGKKGILHLENISDSMQNVTFEETVDEKETDSDQEGTAEDEEGDSDSTGDTYDDRSYDDGSYDDGSYDDGSYDDGSYDDGSYDDGSYDDGSYDDGSYDDGSYDDGSYDDGSYDDGSYDDGSYGDGSYDSGVYSNDTSGSEGVGSGDYSGY</sequence>
<dbReference type="eggNOG" id="COG1589">
    <property type="taxonomic scope" value="Bacteria"/>
</dbReference>
<reference evidence="3 4" key="2">
    <citation type="submission" date="2009-02" db="EMBL/GenBank/DDBJ databases">
        <title>Draft genome sequence of Blautia hydrogenotrophica DSM 10507 (Ruminococcus hydrogenotrophicus DSM 10507).</title>
        <authorList>
            <person name="Sudarsanam P."/>
            <person name="Ley R."/>
            <person name="Guruge J."/>
            <person name="Turnbaugh P.J."/>
            <person name="Mahowald M."/>
            <person name="Liep D."/>
            <person name="Gordon J."/>
        </authorList>
    </citation>
    <scope>NUCLEOTIDE SEQUENCE [LARGE SCALE GENOMIC DNA]</scope>
    <source>
        <strain evidence="4">DSM 10507 / JCM 14656 / S5a33</strain>
    </source>
</reference>
<gene>
    <name evidence="3" type="ORF">RUMHYD_02597</name>
</gene>
<feature type="compositionally biased region" description="Low complexity" evidence="1">
    <location>
        <begin position="340"/>
        <end position="352"/>
    </location>
</feature>
<reference evidence="3 4" key="1">
    <citation type="submission" date="2009-01" db="EMBL/GenBank/DDBJ databases">
        <authorList>
            <person name="Fulton L."/>
            <person name="Clifton S."/>
            <person name="Fulton B."/>
            <person name="Xu J."/>
            <person name="Minx P."/>
            <person name="Pepin K.H."/>
            <person name="Johnson M."/>
            <person name="Bhonagiri V."/>
            <person name="Nash W.E."/>
            <person name="Mardis E.R."/>
            <person name="Wilson R.K."/>
        </authorList>
    </citation>
    <scope>NUCLEOTIDE SEQUENCE [LARGE SCALE GENOMIC DNA]</scope>
    <source>
        <strain evidence="4">DSM 10507 / JCM 14656 / S5a33</strain>
    </source>
</reference>
<keyword evidence="2" id="KW-1133">Transmembrane helix</keyword>
<evidence type="ECO:0000313" key="4">
    <source>
        <dbReference type="Proteomes" id="UP000003100"/>
    </source>
</evidence>
<name>C0CNZ6_BLAHS</name>
<proteinExistence type="predicted"/>
<keyword evidence="2" id="KW-0472">Membrane</keyword>
<accession>C0CNZ6</accession>
<feature type="transmembrane region" description="Helical" evidence="2">
    <location>
        <begin position="17"/>
        <end position="37"/>
    </location>
</feature>
<keyword evidence="2" id="KW-0812">Transmembrane</keyword>
<dbReference type="GeneID" id="86822808"/>
<comment type="caution">
    <text evidence="3">The sequence shown here is derived from an EMBL/GenBank/DDBJ whole genome shotgun (WGS) entry which is preliminary data.</text>
</comment>
<feature type="region of interest" description="Disordered" evidence="1">
    <location>
        <begin position="245"/>
        <end position="372"/>
    </location>
</feature>
<organism evidence="3 4">
    <name type="scientific">Blautia hydrogenotrophica (strain DSM 10507 / JCM 14656 / S5a33)</name>
    <name type="common">Ruminococcus hydrogenotrophicus</name>
    <dbReference type="NCBI Taxonomy" id="476272"/>
    <lineage>
        <taxon>Bacteria</taxon>
        <taxon>Bacillati</taxon>
        <taxon>Bacillota</taxon>
        <taxon>Clostridia</taxon>
        <taxon>Lachnospirales</taxon>
        <taxon>Lachnospiraceae</taxon>
        <taxon>Blautia</taxon>
    </lineage>
</organism>
<dbReference type="RefSeq" id="WP_005950085.1">
    <property type="nucleotide sequence ID" value="NZ_CP136423.1"/>
</dbReference>
<feature type="compositionally biased region" description="Acidic residues" evidence="1">
    <location>
        <begin position="245"/>
        <end position="269"/>
    </location>
</feature>
<dbReference type="Proteomes" id="UP000003100">
    <property type="component" value="Unassembled WGS sequence"/>
</dbReference>
<evidence type="ECO:0000256" key="2">
    <source>
        <dbReference type="SAM" id="Phobius"/>
    </source>
</evidence>
<protein>
    <recommendedName>
        <fullName evidence="5">POTRA domain-containing protein</fullName>
    </recommendedName>
</protein>
<keyword evidence="4" id="KW-1185">Reference proteome</keyword>
<dbReference type="PATRIC" id="fig|476272.21.peg.725"/>
<dbReference type="EMBL" id="ACBZ01000141">
    <property type="protein sequence ID" value="EEG48497.1"/>
    <property type="molecule type" value="Genomic_DNA"/>
</dbReference>
<dbReference type="eggNOG" id="COG4969">
    <property type="taxonomic scope" value="Bacteria"/>
</dbReference>
<feature type="compositionally biased region" description="Acidic residues" evidence="1">
    <location>
        <begin position="282"/>
        <end position="339"/>
    </location>
</feature>
<evidence type="ECO:0000256" key="1">
    <source>
        <dbReference type="SAM" id="MobiDB-lite"/>
    </source>
</evidence>
<dbReference type="AlphaFoldDB" id="C0CNZ6"/>
<evidence type="ECO:0008006" key="5">
    <source>
        <dbReference type="Google" id="ProtNLM"/>
    </source>
</evidence>